<dbReference type="NCBIfam" id="TIGR00544">
    <property type="entry name" value="lgt"/>
    <property type="match status" value="1"/>
</dbReference>
<gene>
    <name evidence="7" type="primary">lgt</name>
    <name evidence="9" type="ORF">HC138_00685</name>
</gene>
<keyword evidence="2 7" id="KW-1003">Cell membrane</keyword>
<comment type="function">
    <text evidence="7">Catalyzes the transfer of the diacylglyceryl group from phosphatidylglycerol to the sulfhydryl group of the N-terminal cysteine of a prolipoprotein, the first step in the formation of mature lipoproteins.</text>
</comment>
<feature type="transmembrane region" description="Helical" evidence="7">
    <location>
        <begin position="254"/>
        <end position="271"/>
    </location>
</feature>
<feature type="transmembrane region" description="Helical" evidence="7">
    <location>
        <begin position="24"/>
        <end position="43"/>
    </location>
</feature>
<dbReference type="EMBL" id="JAAUVV010000001">
    <property type="protein sequence ID" value="NJJ02901.1"/>
    <property type="molecule type" value="Genomic_DNA"/>
</dbReference>
<protein>
    <recommendedName>
        <fullName evidence="7">Phosphatidylglycerol--prolipoprotein diacylglyceryl transferase</fullName>
        <ecNumber evidence="7">2.5.1.145</ecNumber>
    </recommendedName>
</protein>
<accession>A0AAP6XH05</accession>
<keyword evidence="4 7" id="KW-0812">Transmembrane</keyword>
<evidence type="ECO:0000256" key="2">
    <source>
        <dbReference type="ARBA" id="ARBA00022475"/>
    </source>
</evidence>
<evidence type="ECO:0000256" key="4">
    <source>
        <dbReference type="ARBA" id="ARBA00022692"/>
    </source>
</evidence>
<comment type="similarity">
    <text evidence="1 7">Belongs to the Lgt family.</text>
</comment>
<dbReference type="HAMAP" id="MF_01147">
    <property type="entry name" value="Lgt"/>
    <property type="match status" value="1"/>
</dbReference>
<evidence type="ECO:0000256" key="6">
    <source>
        <dbReference type="ARBA" id="ARBA00023136"/>
    </source>
</evidence>
<proteinExistence type="inferred from homology"/>
<dbReference type="PROSITE" id="PS01311">
    <property type="entry name" value="LGT"/>
    <property type="match status" value="1"/>
</dbReference>
<feature type="transmembrane region" description="Helical" evidence="7">
    <location>
        <begin position="97"/>
        <end position="118"/>
    </location>
</feature>
<dbReference type="Pfam" id="PF01790">
    <property type="entry name" value="LGT"/>
    <property type="match status" value="1"/>
</dbReference>
<feature type="transmembrane region" description="Helical" evidence="7">
    <location>
        <begin position="55"/>
        <end position="77"/>
    </location>
</feature>
<keyword evidence="5 7" id="KW-1133">Transmembrane helix</keyword>
<comment type="pathway">
    <text evidence="7">Protein modification; lipoprotein biosynthesis (diacylglyceryl transfer).</text>
</comment>
<evidence type="ECO:0000256" key="8">
    <source>
        <dbReference type="SAM" id="MobiDB-lite"/>
    </source>
</evidence>
<feature type="transmembrane region" description="Helical" evidence="7">
    <location>
        <begin position="224"/>
        <end position="242"/>
    </location>
</feature>
<sequence length="319" mass="35496">MQTTLLANIPSPPQGVWQLGPIPIRAYALCIMAGIVVALMISLRRYKARGGNPETIWDAAIVIIPTGIIGGRLYHVITDYDKYFGEGKNPWKAFDITSGGLGIIGAVALGTLCVWVMMRRKGLPFAPLADAVAPTVILAQGIGRLGNYFNQELYGAETNVPWALDIYYRVNEAGEFAPLTGRSTGEVIASVHPTFLYELIWNVAVFFLLIWIDRRRRLGHGSVFWLYVAGYTLGRFFIELMRSDEATLILGLRVNTWMTAILFIIAVVMFMRTPKGRETPEEVDPDYNAPSTAEEDNPEYRVAVEDTREAYEGEVGKRG</sequence>
<dbReference type="EC" id="2.5.1.145" evidence="7"/>
<evidence type="ECO:0000256" key="7">
    <source>
        <dbReference type="HAMAP-Rule" id="MF_01147"/>
    </source>
</evidence>
<evidence type="ECO:0000256" key="3">
    <source>
        <dbReference type="ARBA" id="ARBA00022679"/>
    </source>
</evidence>
<feature type="binding site" evidence="7">
    <location>
        <position position="144"/>
    </location>
    <ligand>
        <name>a 1,2-diacyl-sn-glycero-3-phospho-(1'-sn-glycerol)</name>
        <dbReference type="ChEBI" id="CHEBI:64716"/>
    </ligand>
</feature>
<comment type="subcellular location">
    <subcellularLocation>
        <location evidence="7">Cell membrane</location>
        <topology evidence="7">Multi-pass membrane protein</topology>
    </subcellularLocation>
</comment>
<keyword evidence="9" id="KW-0328">Glycosyltransferase</keyword>
<evidence type="ECO:0000256" key="5">
    <source>
        <dbReference type="ARBA" id="ARBA00022989"/>
    </source>
</evidence>
<feature type="transmembrane region" description="Helical" evidence="7">
    <location>
        <begin position="195"/>
        <end position="212"/>
    </location>
</feature>
<feature type="transmembrane region" description="Helical" evidence="7">
    <location>
        <begin position="125"/>
        <end position="143"/>
    </location>
</feature>
<dbReference type="InterPro" id="IPR001640">
    <property type="entry name" value="Lgt"/>
</dbReference>
<dbReference type="GO" id="GO:0042158">
    <property type="term" value="P:lipoprotein biosynthetic process"/>
    <property type="evidence" value="ECO:0007669"/>
    <property type="project" value="UniProtKB-UniRule"/>
</dbReference>
<feature type="region of interest" description="Disordered" evidence="8">
    <location>
        <begin position="277"/>
        <end position="299"/>
    </location>
</feature>
<evidence type="ECO:0000313" key="10">
    <source>
        <dbReference type="Proteomes" id="UP000591626"/>
    </source>
</evidence>
<dbReference type="PANTHER" id="PTHR30589:SF0">
    <property type="entry name" value="PHOSPHATIDYLGLYCEROL--PROLIPOPROTEIN DIACYLGLYCERYL TRANSFERASE"/>
    <property type="match status" value="1"/>
</dbReference>
<reference evidence="9 10" key="1">
    <citation type="submission" date="2020-03" db="EMBL/GenBank/DDBJ databases">
        <title>Draft genome sequences of bacterial isolates from the female urobiome.</title>
        <authorList>
            <person name="Miller-Ensminger T."/>
            <person name="Wolfe A.J."/>
            <person name="Putonti C."/>
        </authorList>
    </citation>
    <scope>NUCLEOTIDE SEQUENCE [LARGE SCALE GENOMIC DNA]</scope>
    <source>
        <strain evidence="9 10">UMB8490</strain>
    </source>
</reference>
<dbReference type="Proteomes" id="UP000591626">
    <property type="component" value="Unassembled WGS sequence"/>
</dbReference>
<keyword evidence="3 7" id="KW-0808">Transferase</keyword>
<evidence type="ECO:0000313" key="9">
    <source>
        <dbReference type="EMBL" id="NJJ02901.1"/>
    </source>
</evidence>
<keyword evidence="6 7" id="KW-0472">Membrane</keyword>
<dbReference type="RefSeq" id="WP_167615474.1">
    <property type="nucleotide sequence ID" value="NZ_JAAUVV010000001.1"/>
</dbReference>
<name>A0AAP6XH05_9CORY</name>
<dbReference type="GO" id="GO:0008961">
    <property type="term" value="F:phosphatidylglycerol-prolipoprotein diacylglyceryl transferase activity"/>
    <property type="evidence" value="ECO:0007669"/>
    <property type="project" value="UniProtKB-UniRule"/>
</dbReference>
<comment type="caution">
    <text evidence="9">The sequence shown here is derived from an EMBL/GenBank/DDBJ whole genome shotgun (WGS) entry which is preliminary data.</text>
</comment>
<dbReference type="AlphaFoldDB" id="A0AAP6XH05"/>
<dbReference type="GO" id="GO:0005886">
    <property type="term" value="C:plasma membrane"/>
    <property type="evidence" value="ECO:0007669"/>
    <property type="project" value="UniProtKB-SubCell"/>
</dbReference>
<organism evidence="9 10">
    <name type="scientific">Corynebacterium coyleae</name>
    <dbReference type="NCBI Taxonomy" id="53374"/>
    <lineage>
        <taxon>Bacteria</taxon>
        <taxon>Bacillati</taxon>
        <taxon>Actinomycetota</taxon>
        <taxon>Actinomycetes</taxon>
        <taxon>Mycobacteriales</taxon>
        <taxon>Corynebacteriaceae</taxon>
        <taxon>Corynebacterium</taxon>
    </lineage>
</organism>
<dbReference type="PANTHER" id="PTHR30589">
    <property type="entry name" value="PROLIPOPROTEIN DIACYLGLYCERYL TRANSFERASE"/>
    <property type="match status" value="1"/>
</dbReference>
<comment type="catalytic activity">
    <reaction evidence="7">
        <text>L-cysteinyl-[prolipoprotein] + a 1,2-diacyl-sn-glycero-3-phospho-(1'-sn-glycerol) = an S-1,2-diacyl-sn-glyceryl-L-cysteinyl-[prolipoprotein] + sn-glycerol 1-phosphate + H(+)</text>
        <dbReference type="Rhea" id="RHEA:56712"/>
        <dbReference type="Rhea" id="RHEA-COMP:14679"/>
        <dbReference type="Rhea" id="RHEA-COMP:14680"/>
        <dbReference type="ChEBI" id="CHEBI:15378"/>
        <dbReference type="ChEBI" id="CHEBI:29950"/>
        <dbReference type="ChEBI" id="CHEBI:57685"/>
        <dbReference type="ChEBI" id="CHEBI:64716"/>
        <dbReference type="ChEBI" id="CHEBI:140658"/>
        <dbReference type="EC" id="2.5.1.145"/>
    </reaction>
</comment>
<evidence type="ECO:0000256" key="1">
    <source>
        <dbReference type="ARBA" id="ARBA00007150"/>
    </source>
</evidence>